<name>A0AA38LEG3_TAXCH</name>
<feature type="region of interest" description="Disordered" evidence="3">
    <location>
        <begin position="1761"/>
        <end position="1791"/>
    </location>
</feature>
<feature type="compositionally biased region" description="Basic and acidic residues" evidence="3">
    <location>
        <begin position="1304"/>
        <end position="1390"/>
    </location>
</feature>
<feature type="compositionally biased region" description="Polar residues" evidence="3">
    <location>
        <begin position="334"/>
        <end position="354"/>
    </location>
</feature>
<feature type="compositionally biased region" description="Basic residues" evidence="3">
    <location>
        <begin position="798"/>
        <end position="829"/>
    </location>
</feature>
<feature type="region of interest" description="Disordered" evidence="3">
    <location>
        <begin position="977"/>
        <end position="1011"/>
    </location>
</feature>
<evidence type="ECO:0008006" key="8">
    <source>
        <dbReference type="Google" id="ProtNLM"/>
    </source>
</evidence>
<evidence type="ECO:0000256" key="3">
    <source>
        <dbReference type="SAM" id="MobiDB-lite"/>
    </source>
</evidence>
<evidence type="ECO:0000313" key="6">
    <source>
        <dbReference type="EMBL" id="KAH9318097.1"/>
    </source>
</evidence>
<evidence type="ECO:0000256" key="1">
    <source>
        <dbReference type="ARBA" id="ARBA00022664"/>
    </source>
</evidence>
<evidence type="ECO:0000259" key="5">
    <source>
        <dbReference type="PROSITE" id="PS50128"/>
    </source>
</evidence>
<feature type="compositionally biased region" description="Low complexity" evidence="3">
    <location>
        <begin position="788"/>
        <end position="797"/>
    </location>
</feature>
<feature type="compositionally biased region" description="Pro residues" evidence="3">
    <location>
        <begin position="21"/>
        <end position="36"/>
    </location>
</feature>
<feature type="zinc finger region" description="C3H1-type" evidence="2">
    <location>
        <begin position="849"/>
        <end position="877"/>
    </location>
</feature>
<feature type="compositionally biased region" description="Basic and acidic residues" evidence="3">
    <location>
        <begin position="1152"/>
        <end position="1168"/>
    </location>
</feature>
<feature type="region of interest" description="Disordered" evidence="3">
    <location>
        <begin position="767"/>
        <end position="848"/>
    </location>
</feature>
<comment type="caution">
    <text evidence="6">The sequence shown here is derived from an EMBL/GenBank/DDBJ whole genome shotgun (WGS) entry which is preliminary data.</text>
</comment>
<dbReference type="Pfam" id="PF01805">
    <property type="entry name" value="Surp"/>
    <property type="match status" value="1"/>
</dbReference>
<evidence type="ECO:0000259" key="4">
    <source>
        <dbReference type="PROSITE" id="PS50103"/>
    </source>
</evidence>
<dbReference type="InterPro" id="IPR000061">
    <property type="entry name" value="Surp"/>
</dbReference>
<dbReference type="Pfam" id="PF23030">
    <property type="entry name" value="SCAF11-like_C"/>
    <property type="match status" value="1"/>
</dbReference>
<feature type="region of interest" description="Disordered" evidence="3">
    <location>
        <begin position="1605"/>
        <end position="1628"/>
    </location>
</feature>
<protein>
    <recommendedName>
        <fullName evidence="8">C3H1-type domain-containing protein</fullName>
    </recommendedName>
</protein>
<feature type="domain" description="C3H1-type" evidence="4">
    <location>
        <begin position="849"/>
        <end position="877"/>
    </location>
</feature>
<feature type="compositionally biased region" description="Pro residues" evidence="3">
    <location>
        <begin position="237"/>
        <end position="246"/>
    </location>
</feature>
<feature type="compositionally biased region" description="Basic and acidic residues" evidence="3">
    <location>
        <begin position="835"/>
        <end position="844"/>
    </location>
</feature>
<dbReference type="GO" id="GO:0008270">
    <property type="term" value="F:zinc ion binding"/>
    <property type="evidence" value="ECO:0007669"/>
    <property type="project" value="UniProtKB-KW"/>
</dbReference>
<dbReference type="SUPFAM" id="SSF141571">
    <property type="entry name" value="Pentapeptide repeat-like"/>
    <property type="match status" value="1"/>
</dbReference>
<feature type="non-terminal residue" evidence="6">
    <location>
        <position position="2018"/>
    </location>
</feature>
<feature type="compositionally biased region" description="Polar residues" evidence="3">
    <location>
        <begin position="1427"/>
        <end position="1443"/>
    </location>
</feature>
<feature type="compositionally biased region" description="Pro residues" evidence="3">
    <location>
        <begin position="125"/>
        <end position="147"/>
    </location>
</feature>
<feature type="region of interest" description="Disordered" evidence="3">
    <location>
        <begin position="1082"/>
        <end position="1105"/>
    </location>
</feature>
<dbReference type="PROSITE" id="PS50103">
    <property type="entry name" value="ZF_C3H1"/>
    <property type="match status" value="1"/>
</dbReference>
<dbReference type="GO" id="GO:0003723">
    <property type="term" value="F:RNA binding"/>
    <property type="evidence" value="ECO:0007669"/>
    <property type="project" value="InterPro"/>
</dbReference>
<dbReference type="InterPro" id="IPR035967">
    <property type="entry name" value="SWAP/Surp_sf"/>
</dbReference>
<keyword evidence="2" id="KW-0862">Zinc</keyword>
<dbReference type="Proteomes" id="UP000824469">
    <property type="component" value="Unassembled WGS sequence"/>
</dbReference>
<sequence>MYGPPRNAPQFRHRPPGHQLPGPPGPPPGPPGPPPGMMNTNRPFRPPVMQGRGPPMNHHPFPGGQQQQQPGFGPPPNMVSTMNHGMPPGPPPAHMLSGMPPGPTPRTMAPLQYQAPPMSFMTQPGPLPRGPPPLPGGLSVHPPPIPPLSFTVFPPGGAAPPPPMPPPSPPPPPSSPPPLPPPPPPASPLYGSLDESLTEAPAEALEEAQAETLSDALAEGTSDLPHIDPQHPQSTSLPPPPPPPPKPADEEVVYHIETLCQFVIRNGPEFENMARAREAGNPKFAFLFGGEPGSDAAIGFAYFQWMKMKCTAELKMHQETEVKQLAGALHLSGPTHQNESLTNASEGVSKSPSDTEMEEVCHRSEFEGPSVEDLSPVQSSPKELHNTSEVACAEHSVLLHSSPGGICHISDVPCVGELTPVRYSPNNLQDVADVTRIQNVSPVRSFTNELQHKSEGIHVQDLSPIQSSPKEYQHRSDEFCVDDPSPVQSSPKELDHGSERLHVEDLSPSQSSPKEIHNASDGLHVEDLSPVQSSPKMFQHASNRSHGDLSPAKSSLKSLQEMYIEDLSPVRNSPEEPESMSGGLCVGDLSIVRSSPKDIIHTPPGSSLDDLIPNVSLGEEQKIPCTNEDVIVKEVHTCAVLNKEKVAEVNVEPQRDSSAKEPLDQIPTVCEYEKPPSIASVSGVGDKRSDNNMVLDTKNMEIEAVKHSPGGASLIEANDPLKDTTQPFLPDNDTGELVNAELNVEKPANQESKMLNVDEFGRLMREGASDSESDGVLYGGKAHKTSRSRSISRSPVGRSRRRRSPSPRRRKGRRSRSHSWSPRRKRSRSRTPPPDFRRGDEHVEGRKRRGTVPECIYFKRDGRCFRGASCRFIHHEVPSENISKLTGGEKNSEYREFGQDFQGSHTAIEISANIEEGNVKSVSQDGLSSHQGGFILEENPTEKEKQLNEASLSEKVMSGWSENHDLQPPVLQASTDSQIPEENANPDSDSHPIPSENEAIQPLPPKEGDNQLELLPQEDFQSQPLEKEEILPHPFSTEGFPATSLPMEDVSLPLENFRSQPIHSEDFKSQPLHHEDFRSQPVHGEDFRSQPVHGEDFISHPVPVENFRSQPAPVEVVRSQPLHLEDFRSQPLRHEDFRTQPEAGEGFRSQPLHHEDFRSKLVPSEDFRSQPMSGEDFISHPVPVEDLRSQPLSKPLPLEGFQSQSSGRPPLTEDLQSMQPANVLPARVFQSPFLPMEDFRMRPPLMEDFRSRPPPGEGFQPRVLPGQDFHPRPLSMEDFRSRHLPIEDIRTRPLQLEDFQSRPLPREDFRTRPPPGEDFRSRPTPGEDFRSRPLPGEDFRSRPLPGEDFRSHPLPREDFRSRTLPGEDFRSRMLPGEDFRSRTLPREDFRSQTLPGENFRPRALQGDEFRSQPHALEGLSSRPPPMESSQHRSFTTGSLQSQPLMREDAHRENFQSHLLARQDFRSPPLVREDLRLHSTHQEGLRGGPAFMRDFHGQPLLRNDSRVLSLFREEHHLPHLLREDSRAHALPRGQSQVQVNGFPSDALKDGLQFPHFPREDLRARGDDLHPRDNLLSNPYSRDGLRFPLVHRDLPNHHQHDLIRQQLSSTHSVLSGNSSLQQHSTLQGNSSISSHMNLTSNIDSQHPGYLGGYPPSNNYSSFTLNRNSDSQTGFISNPMMRESDFNGSSLPAGTTGFTHHAPFHSESTLEPFNLPHLSGSGQGGHIMRPVTLPPLSPRNFPRPGLEPLPRSLGLPAMGGEWQSRPYSHLGGSSLPGSAMLHQPDREFSAPGDQYDPLHDSIEPASLGANESLKKMFESDTAKDDDVKAVEQYKMAPVFNNVSSRNAGNIRISNASRPLDVEENNKYKDGATSAFKEIDVDNVVEAAMDAEVGAVENGSPLLEEEVKNWSPGNPLELAPGGAGEIEIDQGQGTAKSKKSKDSRSMKLFRSALAEFVKDMLKPSWREGNMSKEAFKTIVKKAVDKVAGAMQNHQIPKSRVKIDQYVASSEGKLTKLVQGYMN</sequence>
<dbReference type="SMART" id="SM00648">
    <property type="entry name" value="SWAP"/>
    <property type="match status" value="1"/>
</dbReference>
<dbReference type="PROSITE" id="PS50128">
    <property type="entry name" value="SURP"/>
    <property type="match status" value="1"/>
</dbReference>
<feature type="region of interest" description="Disordered" evidence="3">
    <location>
        <begin position="332"/>
        <end position="386"/>
    </location>
</feature>
<feature type="compositionally biased region" description="Low complexity" evidence="3">
    <location>
        <begin position="188"/>
        <end position="203"/>
    </location>
</feature>
<feature type="region of interest" description="Disordered" evidence="3">
    <location>
        <begin position="923"/>
        <end position="954"/>
    </location>
</feature>
<evidence type="ECO:0000256" key="2">
    <source>
        <dbReference type="PROSITE-ProRule" id="PRU00723"/>
    </source>
</evidence>
<feature type="region of interest" description="Disordered" evidence="3">
    <location>
        <begin position="1125"/>
        <end position="1215"/>
    </location>
</feature>
<feature type="region of interest" description="Disordered" evidence="3">
    <location>
        <begin position="526"/>
        <end position="552"/>
    </location>
</feature>
<dbReference type="SUPFAM" id="SSF109905">
    <property type="entry name" value="Surp module (SWAP domain)"/>
    <property type="match status" value="1"/>
</dbReference>
<reference evidence="6 7" key="1">
    <citation type="journal article" date="2021" name="Nat. Plants">
        <title>The Taxus genome provides insights into paclitaxel biosynthesis.</title>
        <authorList>
            <person name="Xiong X."/>
            <person name="Gou J."/>
            <person name="Liao Q."/>
            <person name="Li Y."/>
            <person name="Zhou Q."/>
            <person name="Bi G."/>
            <person name="Li C."/>
            <person name="Du R."/>
            <person name="Wang X."/>
            <person name="Sun T."/>
            <person name="Guo L."/>
            <person name="Liang H."/>
            <person name="Lu P."/>
            <person name="Wu Y."/>
            <person name="Zhang Z."/>
            <person name="Ro D.K."/>
            <person name="Shang Y."/>
            <person name="Huang S."/>
            <person name="Yan J."/>
        </authorList>
    </citation>
    <scope>NUCLEOTIDE SEQUENCE [LARGE SCALE GENOMIC DNA]</scope>
    <source>
        <strain evidence="6">Ta-2019</strain>
    </source>
</reference>
<feature type="compositionally biased region" description="Low complexity" evidence="3">
    <location>
        <begin position="60"/>
        <end position="71"/>
    </location>
</feature>
<dbReference type="InterPro" id="IPR052650">
    <property type="entry name" value="Zinc_finger_CCCH"/>
</dbReference>
<dbReference type="GO" id="GO:0006397">
    <property type="term" value="P:mRNA processing"/>
    <property type="evidence" value="ECO:0007669"/>
    <property type="project" value="UniProtKB-KW"/>
</dbReference>
<accession>A0AA38LEG3</accession>
<feature type="compositionally biased region" description="Pro residues" evidence="3">
    <location>
        <begin position="157"/>
        <end position="187"/>
    </location>
</feature>
<feature type="domain" description="SURP motif" evidence="5">
    <location>
        <begin position="255"/>
        <end position="300"/>
    </location>
</feature>
<feature type="region of interest" description="Disordered" evidence="3">
    <location>
        <begin position="454"/>
        <end position="497"/>
    </location>
</feature>
<feature type="region of interest" description="Disordered" evidence="3">
    <location>
        <begin position="1245"/>
        <end position="1443"/>
    </location>
</feature>
<dbReference type="PANTHER" id="PTHR36886:SF7">
    <property type="entry name" value="EXPRESSED PROTEIN"/>
    <property type="match status" value="1"/>
</dbReference>
<gene>
    <name evidence="6" type="ORF">KI387_019866</name>
</gene>
<feature type="compositionally biased region" description="Basic and acidic residues" evidence="3">
    <location>
        <begin position="1082"/>
        <end position="1098"/>
    </location>
</feature>
<dbReference type="PANTHER" id="PTHR36886">
    <property type="entry name" value="PROTEIN FRIGIDA-ESSENTIAL 1"/>
    <property type="match status" value="1"/>
</dbReference>
<keyword evidence="1" id="KW-0507">mRNA processing</keyword>
<dbReference type="InterPro" id="IPR000571">
    <property type="entry name" value="Znf_CCCH"/>
</dbReference>
<feature type="region of interest" description="Disordered" evidence="3">
    <location>
        <begin position="1"/>
        <end position="249"/>
    </location>
</feature>
<feature type="compositionally biased region" description="Basic and acidic residues" evidence="3">
    <location>
        <begin position="1125"/>
        <end position="1139"/>
    </location>
</feature>
<keyword evidence="2" id="KW-0863">Zinc-finger</keyword>
<feature type="compositionally biased region" description="Polar residues" evidence="3">
    <location>
        <begin position="530"/>
        <end position="544"/>
    </location>
</feature>
<dbReference type="EMBL" id="JAHRHJ020000004">
    <property type="protein sequence ID" value="KAH9318097.1"/>
    <property type="molecule type" value="Genomic_DNA"/>
</dbReference>
<dbReference type="Gene3D" id="1.10.10.790">
    <property type="entry name" value="Surp module"/>
    <property type="match status" value="1"/>
</dbReference>
<organism evidence="6 7">
    <name type="scientific">Taxus chinensis</name>
    <name type="common">Chinese yew</name>
    <name type="synonym">Taxus wallichiana var. chinensis</name>
    <dbReference type="NCBI Taxonomy" id="29808"/>
    <lineage>
        <taxon>Eukaryota</taxon>
        <taxon>Viridiplantae</taxon>
        <taxon>Streptophyta</taxon>
        <taxon>Embryophyta</taxon>
        <taxon>Tracheophyta</taxon>
        <taxon>Spermatophyta</taxon>
        <taxon>Pinopsida</taxon>
        <taxon>Pinidae</taxon>
        <taxon>Conifers II</taxon>
        <taxon>Cupressales</taxon>
        <taxon>Taxaceae</taxon>
        <taxon>Taxus</taxon>
    </lineage>
</organism>
<dbReference type="Pfam" id="PF00642">
    <property type="entry name" value="zf-CCCH"/>
    <property type="match status" value="1"/>
</dbReference>
<feature type="compositionally biased region" description="Basic and acidic residues" evidence="3">
    <location>
        <begin position="1269"/>
        <end position="1291"/>
    </location>
</feature>
<dbReference type="InterPro" id="IPR057031">
    <property type="entry name" value="SFR19-like_C"/>
</dbReference>
<dbReference type="OMA" id="GFAYFQW"/>
<proteinExistence type="predicted"/>
<feature type="region of interest" description="Disordered" evidence="3">
    <location>
        <begin position="1530"/>
        <end position="1550"/>
    </location>
</feature>
<keyword evidence="7" id="KW-1185">Reference proteome</keyword>
<keyword evidence="2" id="KW-0479">Metal-binding</keyword>
<evidence type="ECO:0000313" key="7">
    <source>
        <dbReference type="Proteomes" id="UP000824469"/>
    </source>
</evidence>